<reference evidence="2" key="1">
    <citation type="submission" date="2016-10" db="EMBL/GenBank/DDBJ databases">
        <title>Sequence of Gallionella enrichment culture.</title>
        <authorList>
            <person name="Poehlein A."/>
            <person name="Muehling M."/>
            <person name="Daniel R."/>
        </authorList>
    </citation>
    <scope>NUCLEOTIDE SEQUENCE</scope>
</reference>
<sequence length="931" mass="101802">MPRETHVIPWTQPLLPQLAAWLCAGQVSAPWDLSDVAVVVPTRQAGRRLRAVLAERAREKGTGILAPHIATPEWIEAVVAADGGPSQPDQLAAWGEVLKALDLDEVRALVPVDPPRRDGAWALGFAEQLARLKTELNRALIDFHGVATRTSGTDYEPERWASLALIEDRWRARLAERSFEDPFLRLARVVDEVPPPPDIRRIVVAAVPDLSPVAERILARWSDGLPVQVVVHGAPELSLHDAWGRPATDSPRRPLKLDGPRCAIRSLKDPAELARRVAGLAEAYTRAPSSLSITLADPNLVSTVAAEFEARGLGHHDPAGRPLARSAIAATVRTLAGLAGEDGLGAAHLLARNPAFCAYASGRAGWFQGPVEFSVQLDALAVARLPSGLGAAIEAARAEGRDGLRQVLEWFSAAAARFRREPFFRTLSDLVAEVHADARVDAGALEEAEAAAALARELASLASVEARHASLPGDFWPALLGRLLNSLRLYPARPDEAWDLQGWMEIAFDPAPHLVVGGFNEGSVPETTQGDPFMPETLRRHLGLESNDRRQARDRLLLEAAVRSRSESGRVDILVPKLGGGGDPLQPSRLLFACSDEELIATARYLFEPLPPPEAKPPRVIPWRLKALPATLPQSLSASAIRAYLDCPYRYYLEYGLRARPLDTEKRDLDPTDFGTLCHAAFEAMAKDSVMCEVEDEAMLAEFLVSQLNAAAAERFGRLGSFAVKLQLEAAAARLRAAATVEAAQRAEGWRTVETERSWSLEIGGFRFGGVIDRIDRHADGRIRVLDYKTADKAKSPRDTHWATVPVAADHVLPEARLEVEGRARRWTDLQLPLYVLATRVMTGVEPAAGYFILPKTKEETEVRIWEELGADRLREAESCAVAVARAIAAGRFWPPAPRRTWDEAYEALFPEGIESAVEPGPFAMMEGRRT</sequence>
<dbReference type="AlphaFoldDB" id="A0A1J5SIT1"/>
<dbReference type="InterPro" id="IPR011335">
    <property type="entry name" value="Restrct_endonuc-II-like"/>
</dbReference>
<name>A0A1J5SIT1_9ZZZZ</name>
<keyword evidence="2" id="KW-0347">Helicase</keyword>
<dbReference type="SUPFAM" id="SSF52980">
    <property type="entry name" value="Restriction endonuclease-like"/>
    <property type="match status" value="1"/>
</dbReference>
<evidence type="ECO:0000259" key="1">
    <source>
        <dbReference type="Pfam" id="PF12705"/>
    </source>
</evidence>
<proteinExistence type="predicted"/>
<protein>
    <submittedName>
        <fullName evidence="2">ATP-dependent helicase/deoxyribonuclease subunit B</fullName>
        <ecNumber evidence="2">3.6.4.12</ecNumber>
    </submittedName>
</protein>
<accession>A0A1J5SIT1</accession>
<dbReference type="InterPro" id="IPR038726">
    <property type="entry name" value="PDDEXK_AddAB-type"/>
</dbReference>
<organism evidence="2">
    <name type="scientific">mine drainage metagenome</name>
    <dbReference type="NCBI Taxonomy" id="410659"/>
    <lineage>
        <taxon>unclassified sequences</taxon>
        <taxon>metagenomes</taxon>
        <taxon>ecological metagenomes</taxon>
    </lineage>
</organism>
<keyword evidence="2" id="KW-0378">Hydrolase</keyword>
<dbReference type="Gene3D" id="3.90.320.10">
    <property type="match status" value="1"/>
</dbReference>
<dbReference type="GO" id="GO:0003678">
    <property type="term" value="F:DNA helicase activity"/>
    <property type="evidence" value="ECO:0007669"/>
    <property type="project" value="UniProtKB-EC"/>
</dbReference>
<dbReference type="EMBL" id="MLJW01000060">
    <property type="protein sequence ID" value="OIR04045.1"/>
    <property type="molecule type" value="Genomic_DNA"/>
</dbReference>
<keyword evidence="2" id="KW-0547">Nucleotide-binding</keyword>
<dbReference type="GO" id="GO:0016787">
    <property type="term" value="F:hydrolase activity"/>
    <property type="evidence" value="ECO:0007669"/>
    <property type="project" value="UniProtKB-KW"/>
</dbReference>
<dbReference type="Pfam" id="PF12705">
    <property type="entry name" value="PDDEXK_1"/>
    <property type="match status" value="1"/>
</dbReference>
<dbReference type="EC" id="3.6.4.12" evidence="2"/>
<feature type="domain" description="PD-(D/E)XK endonuclease-like" evidence="1">
    <location>
        <begin position="635"/>
        <end position="899"/>
    </location>
</feature>
<dbReference type="InterPro" id="IPR027417">
    <property type="entry name" value="P-loop_NTPase"/>
</dbReference>
<dbReference type="InterPro" id="IPR011604">
    <property type="entry name" value="PDDEXK-like_dom_sf"/>
</dbReference>
<keyword evidence="2" id="KW-0067">ATP-binding</keyword>
<evidence type="ECO:0000313" key="2">
    <source>
        <dbReference type="EMBL" id="OIR04045.1"/>
    </source>
</evidence>
<dbReference type="SUPFAM" id="SSF52540">
    <property type="entry name" value="P-loop containing nucleoside triphosphate hydrolases"/>
    <property type="match status" value="1"/>
</dbReference>
<gene>
    <name evidence="2" type="primary">rexB_4</name>
    <name evidence="2" type="ORF">GALL_137760</name>
</gene>
<comment type="caution">
    <text evidence="2">The sequence shown here is derived from an EMBL/GenBank/DDBJ whole genome shotgun (WGS) entry which is preliminary data.</text>
</comment>